<dbReference type="InterPro" id="IPR046341">
    <property type="entry name" value="SET_dom_sf"/>
</dbReference>
<dbReference type="Gene3D" id="2.170.270.10">
    <property type="entry name" value="SET domain"/>
    <property type="match status" value="1"/>
</dbReference>
<evidence type="ECO:0000256" key="2">
    <source>
        <dbReference type="ARBA" id="ARBA00022454"/>
    </source>
</evidence>
<dbReference type="OMA" id="CEPNVRY"/>
<dbReference type="SUPFAM" id="SSF82199">
    <property type="entry name" value="SET domain"/>
    <property type="match status" value="1"/>
</dbReference>
<evidence type="ECO:0000256" key="4">
    <source>
        <dbReference type="ARBA" id="ARBA00022679"/>
    </source>
</evidence>
<dbReference type="OrthoDB" id="438641at2759"/>
<dbReference type="PANTHER" id="PTHR46402">
    <property type="entry name" value="SET AND MYND DOMAIN-CONTAINING PROTEIN 5"/>
    <property type="match status" value="1"/>
</dbReference>
<evidence type="ECO:0000256" key="1">
    <source>
        <dbReference type="ARBA" id="ARBA00004286"/>
    </source>
</evidence>
<name>G8JWS7_ERECY</name>
<reference evidence="12" key="1">
    <citation type="journal article" date="2012" name="G3 (Bethesda)">
        <title>Pichia sorbitophila, an interspecies yeast hybrid reveals early steps of genome resolution following polyploidization.</title>
        <authorList>
            <person name="Leh Louis V."/>
            <person name="Despons L."/>
            <person name="Friedrich A."/>
            <person name="Martin T."/>
            <person name="Durrens P."/>
            <person name="Casaregola S."/>
            <person name="Neuveglise C."/>
            <person name="Fairhead C."/>
            <person name="Marck C."/>
            <person name="Cruz J.A."/>
            <person name="Straub M.L."/>
            <person name="Kugler V."/>
            <person name="Sacerdot C."/>
            <person name="Uzunov Z."/>
            <person name="Thierry A."/>
            <person name="Weiss S."/>
            <person name="Bleykasten C."/>
            <person name="De Montigny J."/>
            <person name="Jacques N."/>
            <person name="Jung P."/>
            <person name="Lemaire M."/>
            <person name="Mallet S."/>
            <person name="Morel G."/>
            <person name="Richard G.F."/>
            <person name="Sarkar A."/>
            <person name="Savel G."/>
            <person name="Schacherer J."/>
            <person name="Seret M.L."/>
            <person name="Talla E."/>
            <person name="Samson G."/>
            <person name="Jubin C."/>
            <person name="Poulain J."/>
            <person name="Vacherie B."/>
            <person name="Barbe V."/>
            <person name="Pelletier E."/>
            <person name="Sherman D.J."/>
            <person name="Westhof E."/>
            <person name="Weissenbach J."/>
            <person name="Baret P.V."/>
            <person name="Wincker P."/>
            <person name="Gaillardin C."/>
            <person name="Dujon B."/>
            <person name="Souciet J.L."/>
        </authorList>
    </citation>
    <scope>NUCLEOTIDE SEQUENCE [LARGE SCALE GENOMIC DNA]</scope>
    <source>
        <strain evidence="12">CBS 270.75 / DBVPG 7215 / KCTC 17166 / NRRL Y-17582</strain>
    </source>
</reference>
<evidence type="ECO:0000313" key="11">
    <source>
        <dbReference type="EMBL" id="AET41292.1"/>
    </source>
</evidence>
<dbReference type="EMBL" id="CP002503">
    <property type="protein sequence ID" value="AET41292.1"/>
    <property type="molecule type" value="Genomic_DNA"/>
</dbReference>
<evidence type="ECO:0000256" key="8">
    <source>
        <dbReference type="ARBA" id="ARBA00048619"/>
    </source>
</evidence>
<keyword evidence="3" id="KW-0489">Methyltransferase</keyword>
<dbReference type="Gene3D" id="6.10.140.2220">
    <property type="match status" value="1"/>
</dbReference>
<dbReference type="GO" id="GO:0032259">
    <property type="term" value="P:methylation"/>
    <property type="evidence" value="ECO:0007669"/>
    <property type="project" value="UniProtKB-KW"/>
</dbReference>
<evidence type="ECO:0000256" key="7">
    <source>
        <dbReference type="ARBA" id="ARBA00044528"/>
    </source>
</evidence>
<dbReference type="InterPro" id="IPR001214">
    <property type="entry name" value="SET_dom"/>
</dbReference>
<comment type="catalytic activity">
    <reaction evidence="8">
        <text>L-lysyl-[histone] + S-adenosyl-L-methionine = N(6)-methyl-L-lysyl-[histone] + S-adenosyl-L-homocysteine + H(+)</text>
        <dbReference type="Rhea" id="RHEA:10024"/>
        <dbReference type="Rhea" id="RHEA-COMP:9845"/>
        <dbReference type="Rhea" id="RHEA-COMP:9846"/>
        <dbReference type="ChEBI" id="CHEBI:15378"/>
        <dbReference type="ChEBI" id="CHEBI:29969"/>
        <dbReference type="ChEBI" id="CHEBI:57856"/>
        <dbReference type="ChEBI" id="CHEBI:59789"/>
        <dbReference type="ChEBI" id="CHEBI:61929"/>
    </reaction>
    <physiologicalReaction direction="left-to-right" evidence="8">
        <dbReference type="Rhea" id="RHEA:10025"/>
    </physiologicalReaction>
</comment>
<feature type="domain" description="SET" evidence="10">
    <location>
        <begin position="112"/>
        <end position="382"/>
    </location>
</feature>
<accession>G8JWS7</accession>
<dbReference type="GO" id="GO:0000785">
    <property type="term" value="C:chromatin"/>
    <property type="evidence" value="ECO:0007669"/>
    <property type="project" value="EnsemblFungi"/>
</dbReference>
<dbReference type="Proteomes" id="UP000006790">
    <property type="component" value="Chromosome 7"/>
</dbReference>
<dbReference type="eggNOG" id="KOG2084">
    <property type="taxonomic scope" value="Eukaryota"/>
</dbReference>
<evidence type="ECO:0000256" key="5">
    <source>
        <dbReference type="ARBA" id="ARBA00022691"/>
    </source>
</evidence>
<evidence type="ECO:0000259" key="10">
    <source>
        <dbReference type="PROSITE" id="PS50280"/>
    </source>
</evidence>
<dbReference type="Gene3D" id="1.10.220.160">
    <property type="match status" value="1"/>
</dbReference>
<protein>
    <recommendedName>
        <fullName evidence="7">Histone-lysine N-methyltransferase SET5</fullName>
    </recommendedName>
    <alternativeName>
        <fullName evidence="6">SET domain-containing protein 5</fullName>
    </alternativeName>
</protein>
<keyword evidence="4" id="KW-0808">Transferase</keyword>
<dbReference type="GO" id="GO:0042799">
    <property type="term" value="F:histone H4K20 methyltransferase activity"/>
    <property type="evidence" value="ECO:0007669"/>
    <property type="project" value="TreeGrafter"/>
</dbReference>
<organism evidence="11 12">
    <name type="scientific">Eremothecium cymbalariae (strain CBS 270.75 / DBVPG 7215 / KCTC 17166 / NRRL Y-17582)</name>
    <name type="common">Yeast</name>
    <dbReference type="NCBI Taxonomy" id="931890"/>
    <lineage>
        <taxon>Eukaryota</taxon>
        <taxon>Fungi</taxon>
        <taxon>Dikarya</taxon>
        <taxon>Ascomycota</taxon>
        <taxon>Saccharomycotina</taxon>
        <taxon>Saccharomycetes</taxon>
        <taxon>Saccharomycetales</taxon>
        <taxon>Saccharomycetaceae</taxon>
        <taxon>Eremothecium</taxon>
    </lineage>
</organism>
<keyword evidence="2" id="KW-0158">Chromosome</keyword>
<keyword evidence="12" id="KW-1185">Reference proteome</keyword>
<sequence>MYPASLKLATLSLNDSNVDETANHQVLTPSDTDICDNVALLWRQEPEPEELQLDKLYIKLKSKNPLWSISKDYLKQVLKNHNLYVSDKPTHFTYHERIISSYTPGASEKLPSKIQITHSEKGKALCTKVKIAKGELILHEEEPLTFIAPLEKYTLMQLSKACGTCGTSLNQSCHYYIMHNLDCDNCTIVWCSKKCKTIDTTHSYLKHPMSKNKICNSQNWLKFEQFCKENTWYSAYAVGMIYARQNLSDQGAIIDEQFNSLAKISQRIRLEAAESTNIGGTLDSGVDIITTISSSAMWEEGFYLLCEAFPHLQDDNNFDLEAFLCDIGRFNLNQINGQIYPLFSHINHSCEPNTYFEFDKHGIKAFARKDIAAGEELLTTYVNPLHDVNSRRRELCVNWGFLCNCRRCKKELLKVSGKRTQEQETTSGTPSYMKHRRKSSMKVSKPSVQELLENGKEFDLEVPSQTGIHSRRPSVRFDNKVIAAVEE</sequence>
<dbReference type="InParanoid" id="G8JWS7"/>
<evidence type="ECO:0000256" key="3">
    <source>
        <dbReference type="ARBA" id="ARBA00022603"/>
    </source>
</evidence>
<dbReference type="AlphaFoldDB" id="G8JWS7"/>
<dbReference type="GO" id="GO:0000723">
    <property type="term" value="P:telomere maintenance"/>
    <property type="evidence" value="ECO:0007669"/>
    <property type="project" value="EnsemblFungi"/>
</dbReference>
<dbReference type="KEGG" id="erc:Ecym_7475"/>
<evidence type="ECO:0000313" key="12">
    <source>
        <dbReference type="Proteomes" id="UP000006790"/>
    </source>
</evidence>
<dbReference type="GO" id="GO:0045814">
    <property type="term" value="P:negative regulation of gene expression, epigenetic"/>
    <property type="evidence" value="ECO:0007669"/>
    <property type="project" value="TreeGrafter"/>
</dbReference>
<dbReference type="GeneID" id="11469812"/>
<dbReference type="Pfam" id="PF00856">
    <property type="entry name" value="SET"/>
    <property type="match status" value="1"/>
</dbReference>
<dbReference type="PANTHER" id="PTHR46402:SF2">
    <property type="entry name" value="HISTONE-LYSINE N-TRIMETHYLTRANSFERASE SMYD5"/>
    <property type="match status" value="1"/>
</dbReference>
<evidence type="ECO:0000256" key="6">
    <source>
        <dbReference type="ARBA" id="ARBA00042380"/>
    </source>
</evidence>
<dbReference type="FunCoup" id="G8JWS7">
    <property type="interactions" value="660"/>
</dbReference>
<proteinExistence type="predicted"/>
<keyword evidence="5" id="KW-0949">S-adenosyl-L-methionine</keyword>
<evidence type="ECO:0000256" key="9">
    <source>
        <dbReference type="SAM" id="MobiDB-lite"/>
    </source>
</evidence>
<dbReference type="PROSITE" id="PS50280">
    <property type="entry name" value="SET"/>
    <property type="match status" value="1"/>
</dbReference>
<feature type="region of interest" description="Disordered" evidence="9">
    <location>
        <begin position="418"/>
        <end position="446"/>
    </location>
</feature>
<gene>
    <name evidence="11" type="ordered locus">Ecym_7475</name>
</gene>
<dbReference type="RefSeq" id="XP_003648109.1">
    <property type="nucleotide sequence ID" value="XM_003648061.1"/>
</dbReference>
<dbReference type="STRING" id="931890.G8JWS7"/>
<dbReference type="SMART" id="SM00317">
    <property type="entry name" value="SET"/>
    <property type="match status" value="1"/>
</dbReference>
<dbReference type="HOGENOM" id="CLU_031650_0_0_1"/>
<comment type="subcellular location">
    <subcellularLocation>
        <location evidence="1">Chromosome</location>
    </subcellularLocation>
</comment>
<dbReference type="CDD" id="cd20071">
    <property type="entry name" value="SET_SMYD"/>
    <property type="match status" value="1"/>
</dbReference>